<dbReference type="AlphaFoldDB" id="A0A9W4GQR9"/>
<name>A0A9W4GQR9_9ACTN</name>
<comment type="caution">
    <text evidence="1">The sequence shown here is derived from an EMBL/GenBank/DDBJ whole genome shotgun (WGS) entry which is preliminary data.</text>
</comment>
<proteinExistence type="predicted"/>
<dbReference type="EMBL" id="CAJSLV010000050">
    <property type="protein sequence ID" value="CAG6393571.1"/>
    <property type="molecule type" value="Genomic_DNA"/>
</dbReference>
<reference evidence="1" key="1">
    <citation type="submission" date="2021-05" db="EMBL/GenBank/DDBJ databases">
        <authorList>
            <person name="Arsene-Ploetze F."/>
        </authorList>
    </citation>
    <scope>NUCLEOTIDE SEQUENCE</scope>
    <source>
        <strain evidence="1">DSM 42138</strain>
    </source>
</reference>
<dbReference type="RefSeq" id="WP_251489400.1">
    <property type="nucleotide sequence ID" value="NZ_CAJSLV010000050.1"/>
</dbReference>
<accession>A0A9W4GQR9</accession>
<keyword evidence="2" id="KW-1185">Reference proteome</keyword>
<organism evidence="1 2">
    <name type="scientific">Actinacidiphila cocklensis</name>
    <dbReference type="NCBI Taxonomy" id="887465"/>
    <lineage>
        <taxon>Bacteria</taxon>
        <taxon>Bacillati</taxon>
        <taxon>Actinomycetota</taxon>
        <taxon>Actinomycetes</taxon>
        <taxon>Kitasatosporales</taxon>
        <taxon>Streptomycetaceae</taxon>
        <taxon>Actinacidiphila</taxon>
    </lineage>
</organism>
<protein>
    <recommendedName>
        <fullName evidence="3">Reverse transcriptase</fullName>
    </recommendedName>
</protein>
<evidence type="ECO:0000313" key="2">
    <source>
        <dbReference type="Proteomes" id="UP001152519"/>
    </source>
</evidence>
<gene>
    <name evidence="1" type="ORF">SCOCK_210011</name>
</gene>
<sequence>MDGCSIEDFEKDLKGNLYKIWNRMSSGSYFPPPVLAVEIPKSHGDGIRVLGVQGLIKFRSRVGGSGSDRLGA</sequence>
<dbReference type="Proteomes" id="UP001152519">
    <property type="component" value="Unassembled WGS sequence"/>
</dbReference>
<evidence type="ECO:0008006" key="3">
    <source>
        <dbReference type="Google" id="ProtNLM"/>
    </source>
</evidence>
<evidence type="ECO:0000313" key="1">
    <source>
        <dbReference type="EMBL" id="CAG6393571.1"/>
    </source>
</evidence>